<name>A0A6A5C4X9_NAEFO</name>
<proteinExistence type="predicted"/>
<feature type="domain" description="EGF-like" evidence="2">
    <location>
        <begin position="60"/>
        <end position="71"/>
    </location>
</feature>
<keyword evidence="4" id="KW-1185">Reference proteome</keyword>
<organism evidence="3 4">
    <name type="scientific">Naegleria fowleri</name>
    <name type="common">Brain eating amoeba</name>
    <dbReference type="NCBI Taxonomy" id="5763"/>
    <lineage>
        <taxon>Eukaryota</taxon>
        <taxon>Discoba</taxon>
        <taxon>Heterolobosea</taxon>
        <taxon>Tetramitia</taxon>
        <taxon>Eutetramitia</taxon>
        <taxon>Vahlkampfiidae</taxon>
        <taxon>Naegleria</taxon>
    </lineage>
</organism>
<dbReference type="GeneID" id="68120964"/>
<dbReference type="VEuPathDB" id="AmoebaDB:FDP41_013749"/>
<protein>
    <recommendedName>
        <fullName evidence="2">EGF-like domain-containing protein</fullName>
    </recommendedName>
</protein>
<dbReference type="OrthoDB" id="442731at2759"/>
<dbReference type="VEuPathDB" id="AmoebaDB:NF0044360"/>
<dbReference type="VEuPathDB" id="AmoebaDB:NF0044370"/>
<evidence type="ECO:0000259" key="2">
    <source>
        <dbReference type="PROSITE" id="PS00022"/>
    </source>
</evidence>
<evidence type="ECO:0000313" key="4">
    <source>
        <dbReference type="Proteomes" id="UP000444721"/>
    </source>
</evidence>
<keyword evidence="1" id="KW-0732">Signal</keyword>
<gene>
    <name evidence="3" type="ORF">FDP41_013749</name>
</gene>
<dbReference type="VEuPathDB" id="AmoebaDB:NfTy_026720"/>
<feature type="chain" id="PRO_5025342270" description="EGF-like domain-containing protein" evidence="1">
    <location>
        <begin position="33"/>
        <end position="567"/>
    </location>
</feature>
<sequence>MKSLALFFGAILTTLVCLLVMMSGFHSALVLAAGAPPQPSCPNNCIDADHGTCDTASSTCLCSDLWTGSDCSLSMCGWSKQAVEGTVMGAPTPLIDSTIVDSSSIKFTMTVQKHPIITFNHHLFVGNSMFNASSCSLYGNNQVVSLSQITPNSNVSCLIVYESPVFTIDMLINSNLTTKQLLGDVIKLTIPLSMAISNMNGTGNNGFCEAITYSTSQVIYFQINPIVIYSSSSFNATYNPFGYDVKLYPQNIGTTSNGLLTFDAVLESTNTSLISFTYFNNSNSAYTLTVTKTTQASVVGTKTYYLITTQSSVAVSDYRGVIYFKASLKYLDSNLIVTSFIPFKIDYTIVVPPSDKNITLQVSMTTTDNMWRTKQVFSTEESVYSLVQSPGAGFNGYQLAVESAYMCCFKTYRSAPVYSPTSGQLGCTVFDNSTMDSWRHIISNYAGVDPTTITFPLSSNLYGFAFKLSSAMFDSKDPRVCYLQANTRLVARSRSVSLFGRAALVPNLPPYAVTLLTVEVKTLNLNKYNDTSNAAADTLVGCVNKQSRWISILMMLLSALAMYYMTK</sequence>
<dbReference type="InterPro" id="IPR000742">
    <property type="entry name" value="EGF"/>
</dbReference>
<evidence type="ECO:0000313" key="3">
    <source>
        <dbReference type="EMBL" id="KAF0980535.1"/>
    </source>
</evidence>
<dbReference type="Proteomes" id="UP000444721">
    <property type="component" value="Unassembled WGS sequence"/>
</dbReference>
<accession>A0A6A5C4X9</accession>
<comment type="caution">
    <text evidence="3">The sequence shown here is derived from an EMBL/GenBank/DDBJ whole genome shotgun (WGS) entry which is preliminary data.</text>
</comment>
<dbReference type="RefSeq" id="XP_044565248.1">
    <property type="nucleotide sequence ID" value="XM_044704413.1"/>
</dbReference>
<feature type="signal peptide" evidence="1">
    <location>
        <begin position="1"/>
        <end position="32"/>
    </location>
</feature>
<reference evidence="3 4" key="1">
    <citation type="journal article" date="2019" name="Sci. Rep.">
        <title>Nanopore sequencing improves the draft genome of the human pathogenic amoeba Naegleria fowleri.</title>
        <authorList>
            <person name="Liechti N."/>
            <person name="Schurch N."/>
            <person name="Bruggmann R."/>
            <person name="Wittwer M."/>
        </authorList>
    </citation>
    <scope>NUCLEOTIDE SEQUENCE [LARGE SCALE GENOMIC DNA]</scope>
    <source>
        <strain evidence="3 4">ATCC 30894</strain>
    </source>
</reference>
<dbReference type="PROSITE" id="PS00022">
    <property type="entry name" value="EGF_1"/>
    <property type="match status" value="1"/>
</dbReference>
<evidence type="ECO:0000256" key="1">
    <source>
        <dbReference type="SAM" id="SignalP"/>
    </source>
</evidence>
<dbReference type="EMBL" id="VFQX01000019">
    <property type="protein sequence ID" value="KAF0980535.1"/>
    <property type="molecule type" value="Genomic_DNA"/>
</dbReference>
<dbReference type="AlphaFoldDB" id="A0A6A5C4X9"/>